<evidence type="ECO:0000313" key="9">
    <source>
        <dbReference type="EMBL" id="KAG5282075.1"/>
    </source>
</evidence>
<evidence type="ECO:0000256" key="1">
    <source>
        <dbReference type="ARBA" id="ARBA00004604"/>
    </source>
</evidence>
<evidence type="ECO:0000313" key="10">
    <source>
        <dbReference type="Proteomes" id="UP000823561"/>
    </source>
</evidence>
<dbReference type="GO" id="GO:0000447">
    <property type="term" value="P:endonucleolytic cleavage in ITS1 to separate SSU-rRNA from 5.8S rRNA and LSU-rRNA from tricistronic rRNA transcript (SSU-rRNA, 5.8S rRNA, LSU-rRNA)"/>
    <property type="evidence" value="ECO:0007669"/>
    <property type="project" value="TreeGrafter"/>
</dbReference>
<dbReference type="InterPro" id="IPR035979">
    <property type="entry name" value="RBD_domain_sf"/>
</dbReference>
<sequence length="363" mass="42572">MTTEQERYVKVTEDVTSDGTAEQTDLAKDVGQSECAAEVHIEDQEEEEEVDGSEVDHEEDASTADLGEEDQFMDEGDGQDLKSGKKTVPGIVYIGHIPPRLRPRYLRTMLGAYGEIGRIFLMPESRMVRRKKKKSGSNASNFTEGWVEFRDKRIAKRVAITLNNTPIGNRKKSRFAADLWSMKYLHRFNWCHLSERLAYEQTVYHQRMRTEITQAKKETNFYLASVEKSQTLDKIRKKKEKKGEKMEEKTWDFKQRRTEEEIQTGKAKKTSRRRTSRRLRRKLRSSSRRPSPTPLCWPRSSTVEEHRTELIQVMPQYSDKLNIHRLYQYQWFDTVFVPLDGSLLRNWNIFSINCMSAIHGTYK</sequence>
<organism evidence="9 10">
    <name type="scientific">Alosa alosa</name>
    <name type="common">allis shad</name>
    <dbReference type="NCBI Taxonomy" id="278164"/>
    <lineage>
        <taxon>Eukaryota</taxon>
        <taxon>Metazoa</taxon>
        <taxon>Chordata</taxon>
        <taxon>Craniata</taxon>
        <taxon>Vertebrata</taxon>
        <taxon>Euteleostomi</taxon>
        <taxon>Actinopterygii</taxon>
        <taxon>Neopterygii</taxon>
        <taxon>Teleostei</taxon>
        <taxon>Clupei</taxon>
        <taxon>Clupeiformes</taxon>
        <taxon>Clupeoidei</taxon>
        <taxon>Clupeidae</taxon>
        <taxon>Alosa</taxon>
    </lineage>
</organism>
<feature type="compositionally biased region" description="Acidic residues" evidence="7">
    <location>
        <begin position="43"/>
        <end position="78"/>
    </location>
</feature>
<evidence type="ECO:0000256" key="6">
    <source>
        <dbReference type="PROSITE-ProRule" id="PRU00176"/>
    </source>
</evidence>
<evidence type="ECO:0000256" key="5">
    <source>
        <dbReference type="ARBA" id="ARBA00023242"/>
    </source>
</evidence>
<feature type="compositionally biased region" description="Basic and acidic residues" evidence="7">
    <location>
        <begin position="1"/>
        <end position="13"/>
    </location>
</feature>
<gene>
    <name evidence="9" type="ORF">AALO_G00051950</name>
</gene>
<dbReference type="Proteomes" id="UP000823561">
    <property type="component" value="Chromosome 4"/>
</dbReference>
<dbReference type="EMBL" id="JADWDJ010000004">
    <property type="protein sequence ID" value="KAG5282075.1"/>
    <property type="molecule type" value="Genomic_DNA"/>
</dbReference>
<name>A0AAV6H4K8_9TELE</name>
<evidence type="ECO:0000256" key="2">
    <source>
        <dbReference type="ARBA" id="ARBA00005819"/>
    </source>
</evidence>
<accession>A0AAV6H4K8</accession>
<protein>
    <recommendedName>
        <fullName evidence="3">Activator of basal transcription 1</fullName>
    </recommendedName>
</protein>
<dbReference type="InterPro" id="IPR000504">
    <property type="entry name" value="RRM_dom"/>
</dbReference>
<evidence type="ECO:0000256" key="4">
    <source>
        <dbReference type="ARBA" id="ARBA00022884"/>
    </source>
</evidence>
<dbReference type="CDD" id="cd12263">
    <property type="entry name" value="RRM_ABT1_like"/>
    <property type="match status" value="1"/>
</dbReference>
<comment type="caution">
    <text evidence="9">The sequence shown here is derived from an EMBL/GenBank/DDBJ whole genome shotgun (WGS) entry which is preliminary data.</text>
</comment>
<evidence type="ECO:0000256" key="7">
    <source>
        <dbReference type="SAM" id="MobiDB-lite"/>
    </source>
</evidence>
<dbReference type="InterPro" id="IPR039119">
    <property type="entry name" value="ABT1/Esf2"/>
</dbReference>
<dbReference type="GO" id="GO:0034462">
    <property type="term" value="P:small-subunit processome assembly"/>
    <property type="evidence" value="ECO:0007669"/>
    <property type="project" value="TreeGrafter"/>
</dbReference>
<dbReference type="SUPFAM" id="SSF54928">
    <property type="entry name" value="RNA-binding domain, RBD"/>
    <property type="match status" value="1"/>
</dbReference>
<keyword evidence="10" id="KW-1185">Reference proteome</keyword>
<keyword evidence="4 6" id="KW-0694">RNA-binding</keyword>
<feature type="domain" description="RRM" evidence="8">
    <location>
        <begin position="90"/>
        <end position="178"/>
    </location>
</feature>
<dbReference type="PANTHER" id="PTHR12311:SF7">
    <property type="entry name" value="ACTIVATOR OF BASAL TRANSCRIPTION 1"/>
    <property type="match status" value="1"/>
</dbReference>
<dbReference type="PANTHER" id="PTHR12311">
    <property type="entry name" value="ACTIVATOR OF BASAL TRANSCRIPTION 1"/>
    <property type="match status" value="1"/>
</dbReference>
<dbReference type="AlphaFoldDB" id="A0AAV6H4K8"/>
<evidence type="ECO:0000259" key="8">
    <source>
        <dbReference type="PROSITE" id="PS50102"/>
    </source>
</evidence>
<dbReference type="Gene3D" id="3.30.70.330">
    <property type="match status" value="1"/>
</dbReference>
<dbReference type="GO" id="GO:0000472">
    <property type="term" value="P:endonucleolytic cleavage to generate mature 5'-end of SSU-rRNA from (SSU-rRNA, 5.8S rRNA, LSU-rRNA)"/>
    <property type="evidence" value="ECO:0007669"/>
    <property type="project" value="TreeGrafter"/>
</dbReference>
<dbReference type="GO" id="GO:0005730">
    <property type="term" value="C:nucleolus"/>
    <property type="evidence" value="ECO:0007669"/>
    <property type="project" value="UniProtKB-SubCell"/>
</dbReference>
<dbReference type="PROSITE" id="PS50102">
    <property type="entry name" value="RRM"/>
    <property type="match status" value="1"/>
</dbReference>
<proteinExistence type="inferred from homology"/>
<feature type="compositionally biased region" description="Basic residues" evidence="7">
    <location>
        <begin position="266"/>
        <end position="287"/>
    </location>
</feature>
<dbReference type="GO" id="GO:0000480">
    <property type="term" value="P:endonucleolytic cleavage in 5'-ETS of tricistronic rRNA transcript (SSU-rRNA, 5.8S rRNA, LSU-rRNA)"/>
    <property type="evidence" value="ECO:0007669"/>
    <property type="project" value="TreeGrafter"/>
</dbReference>
<comment type="similarity">
    <text evidence="2">Belongs to the ESF2/ABP1 family.</text>
</comment>
<dbReference type="GO" id="GO:0003723">
    <property type="term" value="F:RNA binding"/>
    <property type="evidence" value="ECO:0007669"/>
    <property type="project" value="UniProtKB-UniRule"/>
</dbReference>
<keyword evidence="5" id="KW-0539">Nucleus</keyword>
<dbReference type="InterPro" id="IPR034353">
    <property type="entry name" value="ABT1/ESF2_RRM"/>
</dbReference>
<comment type="subcellular location">
    <subcellularLocation>
        <location evidence="1">Nucleus</location>
        <location evidence="1">Nucleolus</location>
    </subcellularLocation>
</comment>
<feature type="region of interest" description="Disordered" evidence="7">
    <location>
        <begin position="1"/>
        <end position="85"/>
    </location>
</feature>
<evidence type="ECO:0000256" key="3">
    <source>
        <dbReference type="ARBA" id="ARBA00020737"/>
    </source>
</evidence>
<reference evidence="9" key="1">
    <citation type="submission" date="2020-10" db="EMBL/GenBank/DDBJ databases">
        <title>Chromosome-scale genome assembly of the Allis shad, Alosa alosa.</title>
        <authorList>
            <person name="Margot Z."/>
            <person name="Christophe K."/>
            <person name="Cabau C."/>
            <person name="Louis A."/>
            <person name="Berthelot C."/>
            <person name="Parey E."/>
            <person name="Roest Crollius H."/>
            <person name="Montfort J."/>
            <person name="Robinson-Rechavi M."/>
            <person name="Bucao C."/>
            <person name="Bouchez O."/>
            <person name="Gislard M."/>
            <person name="Lluch J."/>
            <person name="Milhes M."/>
            <person name="Lampietro C."/>
            <person name="Lopez Roques C."/>
            <person name="Donnadieu C."/>
            <person name="Braasch I."/>
            <person name="Desvignes T."/>
            <person name="Postlethwait J."/>
            <person name="Bobe J."/>
            <person name="Guiguen Y."/>
        </authorList>
    </citation>
    <scope>NUCLEOTIDE SEQUENCE</scope>
    <source>
        <strain evidence="9">M-15738</strain>
        <tissue evidence="9">Blood</tissue>
    </source>
</reference>
<dbReference type="InterPro" id="IPR012677">
    <property type="entry name" value="Nucleotide-bd_a/b_plait_sf"/>
</dbReference>
<feature type="region of interest" description="Disordered" evidence="7">
    <location>
        <begin position="257"/>
        <end position="300"/>
    </location>
</feature>